<sequence>MSMRGMGHRVLFDTNTLIDAVDSTRAHSEAACRALEYCNGGGDMGIVSPSSLNDAYYVLRKQYGEPWARKAIKLLLDLLVVLPFGPEECIISADSNEPDFEDGMIRAAAELNDVDFILTRDVKAFNHSTVRSITCETYLEIIASEDREAITTLRESVINS</sequence>
<dbReference type="InterPro" id="IPR002716">
    <property type="entry name" value="PIN_dom"/>
</dbReference>
<reference evidence="6 7" key="2">
    <citation type="submission" date="2008-10" db="EMBL/GenBank/DDBJ databases">
        <authorList>
            <person name="Fulton L."/>
            <person name="Clifton S."/>
            <person name="Fulton B."/>
            <person name="Xu J."/>
            <person name="Minx P."/>
            <person name="Pepin K.H."/>
            <person name="Johnson M."/>
            <person name="Thiruvilangam P."/>
            <person name="Bhonagiri V."/>
            <person name="Nash W.E."/>
            <person name="Mardis E.R."/>
            <person name="Wilson R.K."/>
        </authorList>
    </citation>
    <scope>NUCLEOTIDE SEQUENCE [LARGE SCALE GENOMIC DNA]</scope>
    <source>
        <strain evidence="6 7">DSM 13279</strain>
    </source>
</reference>
<evidence type="ECO:0000256" key="4">
    <source>
        <dbReference type="ARBA" id="ARBA00022842"/>
    </source>
</evidence>
<gene>
    <name evidence="6" type="ORF">COLSTE_01906</name>
</gene>
<dbReference type="STRING" id="445975.COLSTE_01906"/>
<comment type="caution">
    <text evidence="6">The sequence shown here is derived from an EMBL/GenBank/DDBJ whole genome shotgun (WGS) entry which is preliminary data.</text>
</comment>
<dbReference type="AlphaFoldDB" id="B6GCT2"/>
<dbReference type="eggNOG" id="COG5573">
    <property type="taxonomic scope" value="Bacteria"/>
</dbReference>
<evidence type="ECO:0000313" key="7">
    <source>
        <dbReference type="Proteomes" id="UP000003560"/>
    </source>
</evidence>
<dbReference type="CDD" id="cd09854">
    <property type="entry name" value="PIN_VapC-like"/>
    <property type="match status" value="1"/>
</dbReference>
<dbReference type="InterPro" id="IPR029060">
    <property type="entry name" value="PIN-like_dom_sf"/>
</dbReference>
<dbReference type="RefSeq" id="WP_006721539.1">
    <property type="nucleotide sequence ID" value="NZ_CP085935.1"/>
</dbReference>
<keyword evidence="1" id="KW-0540">Nuclease</keyword>
<feature type="domain" description="PIN" evidence="5">
    <location>
        <begin position="9"/>
        <end position="123"/>
    </location>
</feature>
<dbReference type="GO" id="GO:0004518">
    <property type="term" value="F:nuclease activity"/>
    <property type="evidence" value="ECO:0007669"/>
    <property type="project" value="UniProtKB-KW"/>
</dbReference>
<keyword evidence="4" id="KW-0460">Magnesium</keyword>
<dbReference type="Proteomes" id="UP000003560">
    <property type="component" value="Unassembled WGS sequence"/>
</dbReference>
<protein>
    <submittedName>
        <fullName evidence="6">PIN domain protein</fullName>
    </submittedName>
</protein>
<dbReference type="Pfam" id="PF13470">
    <property type="entry name" value="PIN_3"/>
    <property type="match status" value="1"/>
</dbReference>
<keyword evidence="3" id="KW-0378">Hydrolase</keyword>
<evidence type="ECO:0000256" key="2">
    <source>
        <dbReference type="ARBA" id="ARBA00022723"/>
    </source>
</evidence>
<accession>B6GCT2</accession>
<proteinExistence type="predicted"/>
<dbReference type="SUPFAM" id="SSF88723">
    <property type="entry name" value="PIN domain-like"/>
    <property type="match status" value="1"/>
</dbReference>
<organism evidence="6 7">
    <name type="scientific">Collinsella stercoris DSM 13279</name>
    <dbReference type="NCBI Taxonomy" id="445975"/>
    <lineage>
        <taxon>Bacteria</taxon>
        <taxon>Bacillati</taxon>
        <taxon>Actinomycetota</taxon>
        <taxon>Coriobacteriia</taxon>
        <taxon>Coriobacteriales</taxon>
        <taxon>Coriobacteriaceae</taxon>
        <taxon>Collinsella</taxon>
    </lineage>
</organism>
<keyword evidence="7" id="KW-1185">Reference proteome</keyword>
<dbReference type="Gene3D" id="3.40.50.1010">
    <property type="entry name" value="5'-nuclease"/>
    <property type="match status" value="1"/>
</dbReference>
<evidence type="ECO:0000256" key="3">
    <source>
        <dbReference type="ARBA" id="ARBA00022801"/>
    </source>
</evidence>
<dbReference type="EMBL" id="ABXJ01000110">
    <property type="protein sequence ID" value="EEA89922.1"/>
    <property type="molecule type" value="Genomic_DNA"/>
</dbReference>
<evidence type="ECO:0000259" key="5">
    <source>
        <dbReference type="Pfam" id="PF13470"/>
    </source>
</evidence>
<dbReference type="HOGENOM" id="CLU_124456_3_0_11"/>
<reference evidence="6 7" key="1">
    <citation type="submission" date="2008-10" db="EMBL/GenBank/DDBJ databases">
        <title>Draft genome sequence of Collinsella stercoris (DSM 13279).</title>
        <authorList>
            <person name="Sudarsanam P."/>
            <person name="Ley R."/>
            <person name="Guruge J."/>
            <person name="Turnbaugh P.J."/>
            <person name="Mahowald M."/>
            <person name="Liep D."/>
            <person name="Gordon J."/>
        </authorList>
    </citation>
    <scope>NUCLEOTIDE SEQUENCE [LARGE SCALE GENOMIC DNA]</scope>
    <source>
        <strain evidence="6 7">DSM 13279</strain>
    </source>
</reference>
<dbReference type="GO" id="GO:0046872">
    <property type="term" value="F:metal ion binding"/>
    <property type="evidence" value="ECO:0007669"/>
    <property type="project" value="UniProtKB-KW"/>
</dbReference>
<keyword evidence="2" id="KW-0479">Metal-binding</keyword>
<dbReference type="GO" id="GO:0016787">
    <property type="term" value="F:hydrolase activity"/>
    <property type="evidence" value="ECO:0007669"/>
    <property type="project" value="UniProtKB-KW"/>
</dbReference>
<evidence type="ECO:0000313" key="6">
    <source>
        <dbReference type="EMBL" id="EEA89922.1"/>
    </source>
</evidence>
<name>B6GCT2_9ACTN</name>
<evidence type="ECO:0000256" key="1">
    <source>
        <dbReference type="ARBA" id="ARBA00022722"/>
    </source>
</evidence>
<dbReference type="GeneID" id="98003568"/>